<dbReference type="EMBL" id="MU150537">
    <property type="protein sequence ID" value="KAF9455734.1"/>
    <property type="molecule type" value="Genomic_DNA"/>
</dbReference>
<organism evidence="2 3">
    <name type="scientific">Collybia nuda</name>
    <dbReference type="NCBI Taxonomy" id="64659"/>
    <lineage>
        <taxon>Eukaryota</taxon>
        <taxon>Fungi</taxon>
        <taxon>Dikarya</taxon>
        <taxon>Basidiomycota</taxon>
        <taxon>Agaricomycotina</taxon>
        <taxon>Agaricomycetes</taxon>
        <taxon>Agaricomycetidae</taxon>
        <taxon>Agaricales</taxon>
        <taxon>Tricholomatineae</taxon>
        <taxon>Clitocybaceae</taxon>
        <taxon>Collybia</taxon>
    </lineage>
</organism>
<protein>
    <submittedName>
        <fullName evidence="2">Uncharacterized protein</fullName>
    </submittedName>
</protein>
<proteinExistence type="predicted"/>
<comment type="caution">
    <text evidence="2">The sequence shown here is derived from an EMBL/GenBank/DDBJ whole genome shotgun (WGS) entry which is preliminary data.</text>
</comment>
<evidence type="ECO:0000313" key="1">
    <source>
        <dbReference type="EMBL" id="KAF9455734.1"/>
    </source>
</evidence>
<dbReference type="AlphaFoldDB" id="A0A9P6C8A9"/>
<gene>
    <name evidence="2" type="ORF">BDZ94DRAFT_1277369</name>
    <name evidence="1" type="ORF">BDZ94DRAFT_1277427</name>
</gene>
<reference evidence="2" key="1">
    <citation type="submission" date="2020-11" db="EMBL/GenBank/DDBJ databases">
        <authorList>
            <consortium name="DOE Joint Genome Institute"/>
            <person name="Ahrendt S."/>
            <person name="Riley R."/>
            <person name="Andreopoulos W."/>
            <person name="Labutti K."/>
            <person name="Pangilinan J."/>
            <person name="Ruiz-Duenas F.J."/>
            <person name="Barrasa J.M."/>
            <person name="Sanchez-Garcia M."/>
            <person name="Camarero S."/>
            <person name="Miyauchi S."/>
            <person name="Serrano A."/>
            <person name="Linde D."/>
            <person name="Babiker R."/>
            <person name="Drula E."/>
            <person name="Ayuso-Fernandez I."/>
            <person name="Pacheco R."/>
            <person name="Padilla G."/>
            <person name="Ferreira P."/>
            <person name="Barriuso J."/>
            <person name="Kellner H."/>
            <person name="Castanera R."/>
            <person name="Alfaro M."/>
            <person name="Ramirez L."/>
            <person name="Pisabarro A.G."/>
            <person name="Kuo A."/>
            <person name="Tritt A."/>
            <person name="Lipzen A."/>
            <person name="He G."/>
            <person name="Yan M."/>
            <person name="Ng V."/>
            <person name="Cullen D."/>
            <person name="Martin F."/>
            <person name="Rosso M.-N."/>
            <person name="Henrissat B."/>
            <person name="Hibbett D."/>
            <person name="Martinez A.T."/>
            <person name="Grigoriev I.V."/>
        </authorList>
    </citation>
    <scope>NUCLEOTIDE SEQUENCE</scope>
    <source>
        <strain evidence="2">CBS 247.69</strain>
    </source>
</reference>
<dbReference type="Proteomes" id="UP000807353">
    <property type="component" value="Unassembled WGS sequence"/>
</dbReference>
<keyword evidence="3" id="KW-1185">Reference proteome</keyword>
<evidence type="ECO:0000313" key="2">
    <source>
        <dbReference type="EMBL" id="KAF9455767.1"/>
    </source>
</evidence>
<accession>A0A9P6C8A9</accession>
<name>A0A9P6C8A9_9AGAR</name>
<dbReference type="EMBL" id="MU150529">
    <property type="protein sequence ID" value="KAF9455767.1"/>
    <property type="molecule type" value="Genomic_DNA"/>
</dbReference>
<sequence length="156" mass="17466">MILAESPRSIPNKRVHDHNCDHFKDLVMSKIDQRLLPIPLLAKNISQSVLVSKMIGYGFSSWRLRKPSGSHMPRVSNRSAPTTRVQAFQLSKQVKLISELSPSPLPTLGAVSSSTNDNWSCAERTIPSGFAYQALQGHSHDRCWPRAGFSLHRFMS</sequence>
<evidence type="ECO:0000313" key="3">
    <source>
        <dbReference type="Proteomes" id="UP000807353"/>
    </source>
</evidence>